<dbReference type="InterPro" id="IPR052710">
    <property type="entry name" value="CAAX_protease"/>
</dbReference>
<organism evidence="3 4">
    <name type="scientific">Leptotrichia wadei</name>
    <dbReference type="NCBI Taxonomy" id="157687"/>
    <lineage>
        <taxon>Bacteria</taxon>
        <taxon>Fusobacteriati</taxon>
        <taxon>Fusobacteriota</taxon>
        <taxon>Fusobacteriia</taxon>
        <taxon>Fusobacteriales</taxon>
        <taxon>Leptotrichiaceae</taxon>
        <taxon>Leptotrichia</taxon>
    </lineage>
</organism>
<evidence type="ECO:0000256" key="1">
    <source>
        <dbReference type="SAM" id="Phobius"/>
    </source>
</evidence>
<sequence length="224" mass="25439">MSNRISIGKGVLWVLIWFGFMILYTILDISIWRKIAPEQSRVLNLITVVLCMAIFLNLLITKTNFKLQLFSNISFIGITLALGCSVLFYFLLDKGLDPIFEDLFPSSKENYQQIIRLIKISPIVSFLDFCILAPILEEVLMRGFLLDGLSTNYGKIVALLISAALFSILHFNIAQIVPSFICGIILGLLYFYTDSIFSCILAHIGYNSISYMMIMLPIYINHLK</sequence>
<dbReference type="EMBL" id="AP019834">
    <property type="protein sequence ID" value="BBM48685.1"/>
    <property type="molecule type" value="Genomic_DNA"/>
</dbReference>
<keyword evidence="1" id="KW-0812">Transmembrane</keyword>
<dbReference type="GO" id="GO:0080120">
    <property type="term" value="P:CAAX-box protein maturation"/>
    <property type="evidence" value="ECO:0007669"/>
    <property type="project" value="UniProtKB-ARBA"/>
</dbReference>
<dbReference type="InterPro" id="IPR003675">
    <property type="entry name" value="Rce1/LyrA-like_dom"/>
</dbReference>
<protein>
    <recommendedName>
        <fullName evidence="2">CAAX prenyl protease 2/Lysostaphin resistance protein A-like domain-containing protein</fullName>
    </recommendedName>
</protein>
<dbReference type="Proteomes" id="UP000321397">
    <property type="component" value="Chromosome"/>
</dbReference>
<feature type="transmembrane region" description="Helical" evidence="1">
    <location>
        <begin position="196"/>
        <end position="220"/>
    </location>
</feature>
<evidence type="ECO:0000259" key="2">
    <source>
        <dbReference type="Pfam" id="PF02517"/>
    </source>
</evidence>
<name>A0A510KEZ2_9FUSO</name>
<feature type="domain" description="CAAX prenyl protease 2/Lysostaphin resistance protein A-like" evidence="2">
    <location>
        <begin position="121"/>
        <end position="208"/>
    </location>
</feature>
<dbReference type="RefSeq" id="WP_012806313.1">
    <property type="nucleotide sequence ID" value="NZ_AP019834.1"/>
</dbReference>
<feature type="transmembrane region" description="Helical" evidence="1">
    <location>
        <begin position="113"/>
        <end position="136"/>
    </location>
</feature>
<keyword evidence="1" id="KW-0472">Membrane</keyword>
<dbReference type="GO" id="GO:0004175">
    <property type="term" value="F:endopeptidase activity"/>
    <property type="evidence" value="ECO:0007669"/>
    <property type="project" value="UniProtKB-ARBA"/>
</dbReference>
<gene>
    <name evidence="3" type="ORF">JMUB3933_2211</name>
</gene>
<feature type="transmembrane region" description="Helical" evidence="1">
    <location>
        <begin position="42"/>
        <end position="60"/>
    </location>
</feature>
<feature type="transmembrane region" description="Helical" evidence="1">
    <location>
        <begin position="12"/>
        <end position="30"/>
    </location>
</feature>
<evidence type="ECO:0000313" key="3">
    <source>
        <dbReference type="EMBL" id="BBM48685.1"/>
    </source>
</evidence>
<feature type="transmembrane region" description="Helical" evidence="1">
    <location>
        <begin position="72"/>
        <end position="92"/>
    </location>
</feature>
<accession>A0A510KEZ2</accession>
<evidence type="ECO:0000313" key="4">
    <source>
        <dbReference type="Proteomes" id="UP000321397"/>
    </source>
</evidence>
<dbReference type="PANTHER" id="PTHR36435:SF1">
    <property type="entry name" value="CAAX AMINO TERMINAL PROTEASE FAMILY PROTEIN"/>
    <property type="match status" value="1"/>
</dbReference>
<dbReference type="PANTHER" id="PTHR36435">
    <property type="entry name" value="SLR1288 PROTEIN"/>
    <property type="match status" value="1"/>
</dbReference>
<dbReference type="Pfam" id="PF02517">
    <property type="entry name" value="Rce1-like"/>
    <property type="match status" value="1"/>
</dbReference>
<reference evidence="3 4" key="1">
    <citation type="submission" date="2019-07" db="EMBL/GenBank/DDBJ databases">
        <title>Complete Genome Sequence of Leptotrichia wadei Strain JMUB3933.</title>
        <authorList>
            <person name="Watanabe S."/>
            <person name="Cui L."/>
        </authorList>
    </citation>
    <scope>NUCLEOTIDE SEQUENCE [LARGE SCALE GENOMIC DNA]</scope>
    <source>
        <strain evidence="3 4">JMUB3933</strain>
    </source>
</reference>
<dbReference type="AlphaFoldDB" id="A0A510KEZ2"/>
<proteinExistence type="predicted"/>
<feature type="transmembrane region" description="Helical" evidence="1">
    <location>
        <begin position="156"/>
        <end position="189"/>
    </location>
</feature>
<keyword evidence="1" id="KW-1133">Transmembrane helix</keyword>